<comment type="caution">
    <text evidence="2">The sequence shown here is derived from an EMBL/GenBank/DDBJ whole genome shotgun (WGS) entry which is preliminary data.</text>
</comment>
<feature type="transmembrane region" description="Helical" evidence="1">
    <location>
        <begin position="46"/>
        <end position="64"/>
    </location>
</feature>
<reference evidence="2 3" key="1">
    <citation type="submission" date="2016-11" db="EMBL/GenBank/DDBJ databases">
        <authorList>
            <person name="Jaros S."/>
            <person name="Januszkiewicz K."/>
            <person name="Wedrychowicz H."/>
        </authorList>
    </citation>
    <scope>NUCLEOTIDE SEQUENCE [LARGE SCALE GENOMIC DNA]</scope>
    <source>
        <strain evidence="2 3">Con a/3</strain>
    </source>
</reference>
<proteinExistence type="predicted"/>
<feature type="transmembrane region" description="Helical" evidence="1">
    <location>
        <begin position="6"/>
        <end position="25"/>
    </location>
</feature>
<sequence length="65" mass="7394">MNTLILAGSIILILVSLSMFLYQFMKAESNKRPIMIVAFFTEPLDMWSSLFYLGLLGFINALVFV</sequence>
<organism evidence="2 3">
    <name type="scientific">Fictibacillus arsenicus</name>
    <dbReference type="NCBI Taxonomy" id="255247"/>
    <lineage>
        <taxon>Bacteria</taxon>
        <taxon>Bacillati</taxon>
        <taxon>Bacillota</taxon>
        <taxon>Bacilli</taxon>
        <taxon>Bacillales</taxon>
        <taxon>Fictibacillaceae</taxon>
        <taxon>Fictibacillus</taxon>
    </lineage>
</organism>
<name>A0A1V3G7P8_9BACL</name>
<dbReference type="OrthoDB" id="9897770at2"/>
<evidence type="ECO:0000256" key="1">
    <source>
        <dbReference type="SAM" id="Phobius"/>
    </source>
</evidence>
<protein>
    <submittedName>
        <fullName evidence="2">Uncharacterized protein</fullName>
    </submittedName>
</protein>
<dbReference type="Proteomes" id="UP000188597">
    <property type="component" value="Unassembled WGS sequence"/>
</dbReference>
<keyword evidence="1" id="KW-0812">Transmembrane</keyword>
<keyword evidence="1" id="KW-1133">Transmembrane helix</keyword>
<dbReference type="RefSeq" id="WP_077362318.1">
    <property type="nucleotide sequence ID" value="NZ_MQMF01000002.1"/>
</dbReference>
<dbReference type="AlphaFoldDB" id="A0A1V3G7P8"/>
<evidence type="ECO:0000313" key="2">
    <source>
        <dbReference type="EMBL" id="OOE12454.1"/>
    </source>
</evidence>
<gene>
    <name evidence="2" type="ORF">UN64_10205</name>
</gene>
<keyword evidence="1" id="KW-0472">Membrane</keyword>
<accession>A0A1V3G7P8</accession>
<dbReference type="EMBL" id="MQMF01000002">
    <property type="protein sequence ID" value="OOE12454.1"/>
    <property type="molecule type" value="Genomic_DNA"/>
</dbReference>
<evidence type="ECO:0000313" key="3">
    <source>
        <dbReference type="Proteomes" id="UP000188597"/>
    </source>
</evidence>